<evidence type="ECO:0000256" key="8">
    <source>
        <dbReference type="ARBA" id="ARBA00022485"/>
    </source>
</evidence>
<reference evidence="16 17" key="1">
    <citation type="submission" date="2024-06" db="EMBL/GenBank/DDBJ databases">
        <title>Sorghum-associated microbial communities from plants grown in Nebraska, USA.</title>
        <authorList>
            <person name="Schachtman D."/>
        </authorList>
    </citation>
    <scope>NUCLEOTIDE SEQUENCE [LARGE SCALE GENOMIC DNA]</scope>
    <source>
        <strain evidence="16 17">2709</strain>
    </source>
</reference>
<keyword evidence="17" id="KW-1185">Reference proteome</keyword>
<sequence length="486" mass="52477">MIEMTSARAHTPAPEAKTAFQKIWDDHVVEDLGDDAFLIHIDRHFLHEVSGAVSLKEIDLQGRRVRNPELTFGTVDHMLETLPGRGMTTRMPGGNEFLREFSQRIQPHGIRFFDLKDPRQGIVHVIAPELGLALPGTTFICGDSHTCTIGGIGAFAWGVGSSDSEHALATQTIVTTKPKTMRVRFEGTLQPGVSAKDMILHLIGQYGASGGAGHAIEFAGQAVRSMSIAGRMTLCNMAVEFGGRSGLIAADEVTFEYLKGREFSPRDKDWDAAVAYWQSLATDEGAQFDREYVVDVSRLTPQVTWGTSPEHVIGIHGSVPPTDEVRHPVARDSRLRALDYVKLVPGERLEGLAITGAFIGSCTNSRLEDLRAAAEVLKGRKVAPGITAICVPGSTQVKHQAEAEGLDRIFIDAGFEWRESGCSLCMSGATGGESFAADARVIASTNRNFENRQGPNVRSHLASPATVAASAVAGYITAARQYEDLA</sequence>
<dbReference type="GO" id="GO:0047508">
    <property type="term" value="F:(R)-2-methylmalate dehydratase activity"/>
    <property type="evidence" value="ECO:0007669"/>
    <property type="project" value="UniProtKB-EC"/>
</dbReference>
<comment type="function">
    <text evidence="3">Catalyzes the isomerization between 2-isopropylmalate and 3-isopropylmalate, via the formation of 2-isopropylmaleate.</text>
</comment>
<evidence type="ECO:0000256" key="6">
    <source>
        <dbReference type="ARBA" id="ARBA00011998"/>
    </source>
</evidence>
<dbReference type="EC" id="4.2.1.33" evidence="6"/>
<dbReference type="NCBIfam" id="NF009116">
    <property type="entry name" value="PRK12466.1"/>
    <property type="match status" value="1"/>
</dbReference>
<dbReference type="InterPro" id="IPR018136">
    <property type="entry name" value="Aconitase_4Fe-4S_BS"/>
</dbReference>
<dbReference type="PRINTS" id="PR00415">
    <property type="entry name" value="ACONITASE"/>
</dbReference>
<evidence type="ECO:0000259" key="15">
    <source>
        <dbReference type="Pfam" id="PF00330"/>
    </source>
</evidence>
<dbReference type="SUPFAM" id="SSF53732">
    <property type="entry name" value="Aconitase iron-sulfur domain"/>
    <property type="match status" value="1"/>
</dbReference>
<evidence type="ECO:0000256" key="14">
    <source>
        <dbReference type="ARBA" id="ARBA00023304"/>
    </source>
</evidence>
<evidence type="ECO:0000256" key="5">
    <source>
        <dbReference type="ARBA" id="ARBA00011271"/>
    </source>
</evidence>
<dbReference type="CDD" id="cd01583">
    <property type="entry name" value="IPMI"/>
    <property type="match status" value="1"/>
</dbReference>
<evidence type="ECO:0000256" key="1">
    <source>
        <dbReference type="ARBA" id="ARBA00000491"/>
    </source>
</evidence>
<keyword evidence="13 16" id="KW-0456">Lyase</keyword>
<proteinExistence type="predicted"/>
<keyword evidence="8" id="KW-0004">4Fe-4S</keyword>
<evidence type="ECO:0000256" key="10">
    <source>
        <dbReference type="ARBA" id="ARBA00022723"/>
    </source>
</evidence>
<dbReference type="Proteomes" id="UP001549320">
    <property type="component" value="Unassembled WGS sequence"/>
</dbReference>
<comment type="pathway">
    <text evidence="4">Amino-acid biosynthesis; L-leucine biosynthesis; L-leucine from 3-methyl-2-oxobutanoate: step 2/4.</text>
</comment>
<dbReference type="NCBIfam" id="TIGR00170">
    <property type="entry name" value="leuC"/>
    <property type="match status" value="1"/>
</dbReference>
<dbReference type="InterPro" id="IPR036008">
    <property type="entry name" value="Aconitase_4Fe-4S_dom"/>
</dbReference>
<keyword evidence="14" id="KW-0100">Branched-chain amino acid biosynthesis</keyword>
<organism evidence="16 17">
    <name type="scientific">Ottowia thiooxydans</name>
    <dbReference type="NCBI Taxonomy" id="219182"/>
    <lineage>
        <taxon>Bacteria</taxon>
        <taxon>Pseudomonadati</taxon>
        <taxon>Pseudomonadota</taxon>
        <taxon>Betaproteobacteria</taxon>
        <taxon>Burkholderiales</taxon>
        <taxon>Comamonadaceae</taxon>
        <taxon>Ottowia</taxon>
    </lineage>
</organism>
<comment type="catalytic activity">
    <reaction evidence="1">
        <text>(2R,3S)-3-isopropylmalate = (2S)-2-isopropylmalate</text>
        <dbReference type="Rhea" id="RHEA:32287"/>
        <dbReference type="ChEBI" id="CHEBI:1178"/>
        <dbReference type="ChEBI" id="CHEBI:35121"/>
        <dbReference type="EC" id="4.2.1.33"/>
    </reaction>
</comment>
<comment type="cofactor">
    <cofactor evidence="2">
        <name>[4Fe-4S] cluster</name>
        <dbReference type="ChEBI" id="CHEBI:49883"/>
    </cofactor>
</comment>
<keyword evidence="9" id="KW-0028">Amino-acid biosynthesis</keyword>
<evidence type="ECO:0000256" key="2">
    <source>
        <dbReference type="ARBA" id="ARBA00001966"/>
    </source>
</evidence>
<keyword evidence="7" id="KW-0432">Leucine biosynthesis</keyword>
<evidence type="ECO:0000256" key="4">
    <source>
        <dbReference type="ARBA" id="ARBA00004729"/>
    </source>
</evidence>
<keyword evidence="11" id="KW-0408">Iron</keyword>
<dbReference type="GO" id="GO:0003861">
    <property type="term" value="F:3-isopropylmalate dehydratase activity"/>
    <property type="evidence" value="ECO:0007669"/>
    <property type="project" value="UniProtKB-EC"/>
</dbReference>
<keyword evidence="10" id="KW-0479">Metal-binding</keyword>
<evidence type="ECO:0000256" key="7">
    <source>
        <dbReference type="ARBA" id="ARBA00022430"/>
    </source>
</evidence>
<protein>
    <recommendedName>
        <fullName evidence="6">3-isopropylmalate dehydratase</fullName>
        <ecNumber evidence="6">4.2.1.33</ecNumber>
    </recommendedName>
</protein>
<gene>
    <name evidence="16" type="ORF">ABIE13_001046</name>
</gene>
<comment type="subunit">
    <text evidence="5">Heterodimer of LeuC and LeuD.</text>
</comment>
<evidence type="ECO:0000256" key="3">
    <source>
        <dbReference type="ARBA" id="ARBA00002695"/>
    </source>
</evidence>
<evidence type="ECO:0000256" key="12">
    <source>
        <dbReference type="ARBA" id="ARBA00023014"/>
    </source>
</evidence>
<accession>A0ABV2Q4I7</accession>
<feature type="domain" description="Aconitase/3-isopropylmalate dehydratase large subunit alpha/beta/alpha" evidence="15">
    <location>
        <begin position="21"/>
        <end position="474"/>
    </location>
</feature>
<dbReference type="InterPro" id="IPR001030">
    <property type="entry name" value="Acoase/IPM_deHydtase_lsu_aba"/>
</dbReference>
<dbReference type="PROSITE" id="PS00450">
    <property type="entry name" value="ACONITASE_1"/>
    <property type="match status" value="1"/>
</dbReference>
<evidence type="ECO:0000256" key="13">
    <source>
        <dbReference type="ARBA" id="ARBA00023239"/>
    </source>
</evidence>
<evidence type="ECO:0000256" key="9">
    <source>
        <dbReference type="ARBA" id="ARBA00022605"/>
    </source>
</evidence>
<dbReference type="InterPro" id="IPR004430">
    <property type="entry name" value="3-IsopropMal_deHydase_lsu"/>
</dbReference>
<name>A0ABV2Q4I7_9BURK</name>
<keyword evidence="12" id="KW-0411">Iron-sulfur</keyword>
<dbReference type="InterPro" id="IPR050067">
    <property type="entry name" value="IPM_dehydratase_rel_enz"/>
</dbReference>
<dbReference type="InterPro" id="IPR015931">
    <property type="entry name" value="Acnase/IPM_dHydase_lsu_aba_1/3"/>
</dbReference>
<dbReference type="Gene3D" id="3.30.499.10">
    <property type="entry name" value="Aconitase, domain 3"/>
    <property type="match status" value="2"/>
</dbReference>
<dbReference type="EMBL" id="JBEPSH010000002">
    <property type="protein sequence ID" value="MET4575946.1"/>
    <property type="molecule type" value="Genomic_DNA"/>
</dbReference>
<comment type="caution">
    <text evidence="16">The sequence shown here is derived from an EMBL/GenBank/DDBJ whole genome shotgun (WGS) entry which is preliminary data.</text>
</comment>
<dbReference type="Pfam" id="PF00330">
    <property type="entry name" value="Aconitase"/>
    <property type="match status" value="1"/>
</dbReference>
<evidence type="ECO:0000256" key="11">
    <source>
        <dbReference type="ARBA" id="ARBA00023004"/>
    </source>
</evidence>
<evidence type="ECO:0000313" key="17">
    <source>
        <dbReference type="Proteomes" id="UP001549320"/>
    </source>
</evidence>
<dbReference type="PANTHER" id="PTHR43822:SF9">
    <property type="entry name" value="3-ISOPROPYLMALATE DEHYDRATASE"/>
    <property type="match status" value="1"/>
</dbReference>
<evidence type="ECO:0000313" key="16">
    <source>
        <dbReference type="EMBL" id="MET4575946.1"/>
    </source>
</evidence>
<dbReference type="NCBIfam" id="NF004016">
    <property type="entry name" value="PRK05478.1"/>
    <property type="match status" value="1"/>
</dbReference>
<dbReference type="InterPro" id="IPR033941">
    <property type="entry name" value="IPMI_cat"/>
</dbReference>
<dbReference type="PANTHER" id="PTHR43822">
    <property type="entry name" value="HOMOACONITASE, MITOCHONDRIAL-RELATED"/>
    <property type="match status" value="1"/>
</dbReference>